<keyword evidence="23" id="KW-1185">Reference proteome</keyword>
<evidence type="ECO:0000313" key="23">
    <source>
        <dbReference type="Proteomes" id="UP000238034"/>
    </source>
</evidence>
<comment type="caution">
    <text evidence="22">The sequence shown here is derived from an EMBL/GenBank/DDBJ whole genome shotgun (WGS) entry which is preliminary data.</text>
</comment>
<dbReference type="Pfam" id="PF00912">
    <property type="entry name" value="Transgly"/>
    <property type="match status" value="1"/>
</dbReference>
<feature type="domain" description="Penicillin-binding protein transpeptidase" evidence="20">
    <location>
        <begin position="426"/>
        <end position="657"/>
    </location>
</feature>
<evidence type="ECO:0000256" key="15">
    <source>
        <dbReference type="ARBA" id="ARBA00023316"/>
    </source>
</evidence>
<organism evidence="22 23">
    <name type="scientific">Arcticibacter pallidicorallinus</name>
    <dbReference type="NCBI Taxonomy" id="1259464"/>
    <lineage>
        <taxon>Bacteria</taxon>
        <taxon>Pseudomonadati</taxon>
        <taxon>Bacteroidota</taxon>
        <taxon>Sphingobacteriia</taxon>
        <taxon>Sphingobacteriales</taxon>
        <taxon>Sphingobacteriaceae</taxon>
        <taxon>Arcticibacter</taxon>
    </lineage>
</organism>
<dbReference type="PANTHER" id="PTHR32282:SF11">
    <property type="entry name" value="PENICILLIN-BINDING PROTEIN 1B"/>
    <property type="match status" value="1"/>
</dbReference>
<evidence type="ECO:0000256" key="17">
    <source>
        <dbReference type="ARBA" id="ARBA00049902"/>
    </source>
</evidence>
<dbReference type="AlphaFoldDB" id="A0A2T0U6M1"/>
<evidence type="ECO:0000259" key="20">
    <source>
        <dbReference type="Pfam" id="PF00905"/>
    </source>
</evidence>
<keyword evidence="11" id="KW-0133">Cell shape</keyword>
<dbReference type="GO" id="GO:0071555">
    <property type="term" value="P:cell wall organization"/>
    <property type="evidence" value="ECO:0007669"/>
    <property type="project" value="UniProtKB-KW"/>
</dbReference>
<evidence type="ECO:0000256" key="9">
    <source>
        <dbReference type="ARBA" id="ARBA00022679"/>
    </source>
</evidence>
<comment type="pathway">
    <text evidence="2">Cell wall biogenesis; peptidoglycan biosynthesis.</text>
</comment>
<dbReference type="InterPro" id="IPR012338">
    <property type="entry name" value="Beta-lactam/transpept-like"/>
</dbReference>
<dbReference type="InterPro" id="IPR036950">
    <property type="entry name" value="PBP_transglycosylase"/>
</dbReference>
<evidence type="ECO:0000256" key="12">
    <source>
        <dbReference type="ARBA" id="ARBA00022984"/>
    </source>
</evidence>
<dbReference type="InterPro" id="IPR050396">
    <property type="entry name" value="Glycosyltr_51/Transpeptidase"/>
</dbReference>
<reference evidence="22 23" key="1">
    <citation type="submission" date="2018-03" db="EMBL/GenBank/DDBJ databases">
        <title>Genomic Encyclopedia of Type Strains, Phase III (KMG-III): the genomes of soil and plant-associated and newly described type strains.</title>
        <authorList>
            <person name="Whitman W."/>
        </authorList>
    </citation>
    <scope>NUCLEOTIDE SEQUENCE [LARGE SCALE GENOMIC DNA]</scope>
    <source>
        <strain evidence="22 23">CGMCC 1.9313</strain>
    </source>
</reference>
<evidence type="ECO:0000256" key="14">
    <source>
        <dbReference type="ARBA" id="ARBA00023268"/>
    </source>
</evidence>
<keyword evidence="15" id="KW-0961">Cell wall biogenesis/degradation</keyword>
<dbReference type="GO" id="GO:0006508">
    <property type="term" value="P:proteolysis"/>
    <property type="evidence" value="ECO:0007669"/>
    <property type="project" value="UniProtKB-KW"/>
</dbReference>
<feature type="transmembrane region" description="Helical" evidence="19">
    <location>
        <begin position="20"/>
        <end position="43"/>
    </location>
</feature>
<protein>
    <submittedName>
        <fullName evidence="22">Penicillin-binding protein 1A</fullName>
    </submittedName>
</protein>
<evidence type="ECO:0000256" key="2">
    <source>
        <dbReference type="ARBA" id="ARBA00004752"/>
    </source>
</evidence>
<dbReference type="Pfam" id="PF00905">
    <property type="entry name" value="Transpeptidase"/>
    <property type="match status" value="1"/>
</dbReference>
<feature type="domain" description="Glycosyl transferase family 51" evidence="21">
    <location>
        <begin position="71"/>
        <end position="246"/>
    </location>
</feature>
<feature type="compositionally biased region" description="Low complexity" evidence="18">
    <location>
        <begin position="731"/>
        <end position="752"/>
    </location>
</feature>
<dbReference type="GO" id="GO:0009252">
    <property type="term" value="P:peptidoglycan biosynthetic process"/>
    <property type="evidence" value="ECO:0007669"/>
    <property type="project" value="UniProtKB-KW"/>
</dbReference>
<evidence type="ECO:0000256" key="3">
    <source>
        <dbReference type="ARBA" id="ARBA00007090"/>
    </source>
</evidence>
<keyword evidence="8" id="KW-0328">Glycosyltransferase</keyword>
<evidence type="ECO:0000313" key="22">
    <source>
        <dbReference type="EMBL" id="PRY53560.1"/>
    </source>
</evidence>
<dbReference type="Gene3D" id="3.40.710.10">
    <property type="entry name" value="DD-peptidase/beta-lactamase superfamily"/>
    <property type="match status" value="1"/>
</dbReference>
<evidence type="ECO:0000256" key="4">
    <source>
        <dbReference type="ARBA" id="ARBA00007739"/>
    </source>
</evidence>
<evidence type="ECO:0000256" key="8">
    <source>
        <dbReference type="ARBA" id="ARBA00022676"/>
    </source>
</evidence>
<dbReference type="GO" id="GO:0005886">
    <property type="term" value="C:plasma membrane"/>
    <property type="evidence" value="ECO:0007669"/>
    <property type="project" value="UniProtKB-SubCell"/>
</dbReference>
<evidence type="ECO:0000256" key="5">
    <source>
        <dbReference type="ARBA" id="ARBA00022475"/>
    </source>
</evidence>
<dbReference type="PANTHER" id="PTHR32282">
    <property type="entry name" value="BINDING PROTEIN TRANSPEPTIDASE, PUTATIVE-RELATED"/>
    <property type="match status" value="1"/>
</dbReference>
<keyword evidence="10" id="KW-0378">Hydrolase</keyword>
<dbReference type="SUPFAM" id="SSF56601">
    <property type="entry name" value="beta-lactamase/transpeptidase-like"/>
    <property type="match status" value="1"/>
</dbReference>
<dbReference type="OrthoDB" id="9766909at2"/>
<comment type="similarity">
    <text evidence="3">In the C-terminal section; belongs to the transpeptidase family.</text>
</comment>
<evidence type="ECO:0000259" key="21">
    <source>
        <dbReference type="Pfam" id="PF00912"/>
    </source>
</evidence>
<evidence type="ECO:0000256" key="10">
    <source>
        <dbReference type="ARBA" id="ARBA00022801"/>
    </source>
</evidence>
<dbReference type="InterPro" id="IPR023346">
    <property type="entry name" value="Lysozyme-like_dom_sf"/>
</dbReference>
<comment type="catalytic activity">
    <reaction evidence="17">
        <text>[GlcNAc-(1-&gt;4)-Mur2Ac(oyl-L-Ala-gamma-D-Glu-L-Lys-D-Ala-D-Ala)](n)-di-trans,octa-cis-undecaprenyl diphosphate + beta-D-GlcNAc-(1-&gt;4)-Mur2Ac(oyl-L-Ala-gamma-D-Glu-L-Lys-D-Ala-D-Ala)-di-trans,octa-cis-undecaprenyl diphosphate = [GlcNAc-(1-&gt;4)-Mur2Ac(oyl-L-Ala-gamma-D-Glu-L-Lys-D-Ala-D-Ala)](n+1)-di-trans,octa-cis-undecaprenyl diphosphate + di-trans,octa-cis-undecaprenyl diphosphate + H(+)</text>
        <dbReference type="Rhea" id="RHEA:23708"/>
        <dbReference type="Rhea" id="RHEA-COMP:9602"/>
        <dbReference type="Rhea" id="RHEA-COMP:9603"/>
        <dbReference type="ChEBI" id="CHEBI:15378"/>
        <dbReference type="ChEBI" id="CHEBI:58405"/>
        <dbReference type="ChEBI" id="CHEBI:60033"/>
        <dbReference type="ChEBI" id="CHEBI:78435"/>
        <dbReference type="EC" id="2.4.99.28"/>
    </reaction>
</comment>
<dbReference type="GO" id="GO:0009002">
    <property type="term" value="F:serine-type D-Ala-D-Ala carboxypeptidase activity"/>
    <property type="evidence" value="ECO:0007669"/>
    <property type="project" value="UniProtKB-EC"/>
</dbReference>
<evidence type="ECO:0000256" key="19">
    <source>
        <dbReference type="SAM" id="Phobius"/>
    </source>
</evidence>
<dbReference type="InterPro" id="IPR001460">
    <property type="entry name" value="PCN-bd_Tpept"/>
</dbReference>
<evidence type="ECO:0000256" key="11">
    <source>
        <dbReference type="ARBA" id="ARBA00022960"/>
    </source>
</evidence>
<evidence type="ECO:0000256" key="13">
    <source>
        <dbReference type="ARBA" id="ARBA00023136"/>
    </source>
</evidence>
<proteinExistence type="inferred from homology"/>
<evidence type="ECO:0000256" key="18">
    <source>
        <dbReference type="SAM" id="MobiDB-lite"/>
    </source>
</evidence>
<keyword evidence="19" id="KW-1133">Transmembrane helix</keyword>
<dbReference type="GO" id="GO:0008658">
    <property type="term" value="F:penicillin binding"/>
    <property type="evidence" value="ECO:0007669"/>
    <property type="project" value="InterPro"/>
</dbReference>
<keyword evidence="6" id="KW-0121">Carboxypeptidase</keyword>
<comment type="catalytic activity">
    <reaction evidence="16">
        <text>Preferential cleavage: (Ac)2-L-Lys-D-Ala-|-D-Ala. Also transpeptidation of peptidyl-alanyl moieties that are N-acyl substituents of D-alanine.</text>
        <dbReference type="EC" id="3.4.16.4"/>
    </reaction>
</comment>
<evidence type="ECO:0000256" key="7">
    <source>
        <dbReference type="ARBA" id="ARBA00022670"/>
    </source>
</evidence>
<comment type="similarity">
    <text evidence="4">In the N-terminal section; belongs to the glycosyltransferase 51 family.</text>
</comment>
<comment type="subcellular location">
    <subcellularLocation>
        <location evidence="1">Cell membrane</location>
    </subcellularLocation>
</comment>
<keyword evidence="12" id="KW-0573">Peptidoglycan synthesis</keyword>
<keyword evidence="9" id="KW-0808">Transferase</keyword>
<evidence type="ECO:0000256" key="1">
    <source>
        <dbReference type="ARBA" id="ARBA00004236"/>
    </source>
</evidence>
<sequence length="752" mass="84447">MPQKKTSLTKQEITKYTITFWKIVIGAIAFGIILIFSIGLGLFGKLPSFRDLENPKSNLSSDVISDDGVVLGSYFVQNRSNVRYDEISPNVINALIATEDIRFYSHSGIDFKRIFTIVFYNLMGNKQGASTITQQLAKNLFPREGVNGFFSIVIVKFKEWIIALKLERNYTKEEIITMYLNTVDFGSYNSFGIKSAAQTYFNTTPDKLNPEQAAVLIGMLKGPSWYNPVRNPERSLARRNTVLENMGKAGYLSDPETEELKQKPLVLSFKATHHFDGYAAYFRAVLKKEIQKIFEDQEIVKADGTPYDLDRDGLKIYTTINARMQKYAEQAQREYMKTLQTDFNREWKNRNPFMGEAAKLLKIGMMRSDRYRQLKDEGISEEEITKNFNTPVKMSIFSWNGEVEKTMTPMDSIKYYKLLLRNSMMSMEPHTGFVRAWVGGISFEHFKYDQVKTGARQVGSTAKPFTYAVAIENQGYSPCYMAPNEPVEIEGYRPRAYKPIPGYISLKTALAYSQNYVTVFLMKQVGATAVSTLIKKMGITTDVPAYPSISLGSFEASVYDMVGAYSAFANQGIWTEPTYLTRIEDKNGNVLYERKARVVVALNPQTAYAITDMLKEVVDRGTGRRLRTRYNLTNPIGGKTGTTQNNSDGWFIGITPQLVTGVWTGAEDRAIHFANTSQGGGANSALPIFGLYMKKVYADPTLKYTKGDFEPPKGGSTITLNCDAYTKKPSSDSTTTTAPAVEPVVPVTEPAP</sequence>
<dbReference type="Proteomes" id="UP000238034">
    <property type="component" value="Unassembled WGS sequence"/>
</dbReference>
<evidence type="ECO:0000256" key="16">
    <source>
        <dbReference type="ARBA" id="ARBA00034000"/>
    </source>
</evidence>
<dbReference type="GO" id="GO:0008360">
    <property type="term" value="P:regulation of cell shape"/>
    <property type="evidence" value="ECO:0007669"/>
    <property type="project" value="UniProtKB-KW"/>
</dbReference>
<keyword evidence="7" id="KW-0645">Protease</keyword>
<keyword evidence="19" id="KW-0812">Transmembrane</keyword>
<gene>
    <name evidence="22" type="ORF">B0I27_10325</name>
</gene>
<dbReference type="GO" id="GO:0030288">
    <property type="term" value="C:outer membrane-bounded periplasmic space"/>
    <property type="evidence" value="ECO:0007669"/>
    <property type="project" value="TreeGrafter"/>
</dbReference>
<dbReference type="GO" id="GO:0008955">
    <property type="term" value="F:peptidoglycan glycosyltransferase activity"/>
    <property type="evidence" value="ECO:0007669"/>
    <property type="project" value="UniProtKB-EC"/>
</dbReference>
<keyword evidence="14" id="KW-0511">Multifunctional enzyme</keyword>
<dbReference type="SUPFAM" id="SSF53955">
    <property type="entry name" value="Lysozyme-like"/>
    <property type="match status" value="1"/>
</dbReference>
<dbReference type="EMBL" id="PVTH01000003">
    <property type="protein sequence ID" value="PRY53560.1"/>
    <property type="molecule type" value="Genomic_DNA"/>
</dbReference>
<dbReference type="Gene3D" id="1.10.3810.10">
    <property type="entry name" value="Biosynthetic peptidoglycan transglycosylase-like"/>
    <property type="match status" value="1"/>
</dbReference>
<name>A0A2T0U6M1_9SPHI</name>
<keyword evidence="5" id="KW-1003">Cell membrane</keyword>
<feature type="region of interest" description="Disordered" evidence="18">
    <location>
        <begin position="727"/>
        <end position="752"/>
    </location>
</feature>
<accession>A0A2T0U6M1</accession>
<evidence type="ECO:0000256" key="6">
    <source>
        <dbReference type="ARBA" id="ARBA00022645"/>
    </source>
</evidence>
<keyword evidence="13 19" id="KW-0472">Membrane</keyword>
<dbReference type="RefSeq" id="WP_106292170.1">
    <property type="nucleotide sequence ID" value="NZ_PVTH01000003.1"/>
</dbReference>
<dbReference type="InterPro" id="IPR001264">
    <property type="entry name" value="Glyco_trans_51"/>
</dbReference>